<evidence type="ECO:0000256" key="8">
    <source>
        <dbReference type="SAM" id="MobiDB-lite"/>
    </source>
</evidence>
<feature type="region of interest" description="Disordered" evidence="8">
    <location>
        <begin position="179"/>
        <end position="199"/>
    </location>
</feature>
<dbReference type="InterPro" id="IPR002677">
    <property type="entry name" value="Ribosomal_bL32"/>
</dbReference>
<dbReference type="SUPFAM" id="SSF57829">
    <property type="entry name" value="Zn-binding ribosomal proteins"/>
    <property type="match status" value="1"/>
</dbReference>
<evidence type="ECO:0000256" key="4">
    <source>
        <dbReference type="ARBA" id="ARBA00022980"/>
    </source>
</evidence>
<dbReference type="Proteomes" id="UP000242525">
    <property type="component" value="Unassembled WGS sequence"/>
</dbReference>
<dbReference type="PANTHER" id="PTHR21026">
    <property type="entry name" value="39S RIBOSOMAL PROTEIN L32, MITOCHONDRIAL"/>
    <property type="match status" value="1"/>
</dbReference>
<sequence length="199" mass="22662">MASLSLRRSASALPGFVPRLIDSLQNIPPIKLRIPFGFLPQPQQDPQPSQSPQQRDLATPNDSFIPPAGIAVLPTPAVEDNGLVLAVPKKKVSHQKKRQRQLAGDKQLKELKSLHRCPSCGHVKRMHTLCMNCVNEVRQVFKERDQLAAGKSEQYVEELSKDDERVIYPGKRVSDEEKKLREKEYLYRPPHSLPYEKRK</sequence>
<keyword evidence="6" id="KW-0687">Ribonucleoprotein</keyword>
<dbReference type="PANTHER" id="PTHR21026:SF2">
    <property type="entry name" value="LARGE RIBOSOMAL SUBUNIT PROTEIN BL32M"/>
    <property type="match status" value="1"/>
</dbReference>
<evidence type="ECO:0000313" key="11">
    <source>
        <dbReference type="Proteomes" id="UP000242525"/>
    </source>
</evidence>
<dbReference type="AlphaFoldDB" id="A0A0J9X7C3"/>
<dbReference type="STRING" id="1173061.A0A0J9X7C3"/>
<reference evidence="10" key="3">
    <citation type="submission" date="2020-01" db="EMBL/GenBank/DDBJ databases">
        <authorList>
            <person name="Perkins V."/>
            <person name="Lessard M.-H."/>
            <person name="Dugat-Bony E."/>
            <person name="Frenette M."/>
            <person name="Labrie S."/>
        </authorList>
    </citation>
    <scope>NUCLEOTIDE SEQUENCE</scope>
    <source>
        <strain evidence="10">LMA-70</strain>
    </source>
</reference>
<feature type="compositionally biased region" description="Low complexity" evidence="8">
    <location>
        <begin position="40"/>
        <end position="54"/>
    </location>
</feature>
<evidence type="ECO:0000256" key="6">
    <source>
        <dbReference type="ARBA" id="ARBA00023274"/>
    </source>
</evidence>
<gene>
    <name evidence="9" type="ORF">BN980_GECA05s00274g</name>
    <name evidence="10" type="ORF">DV451_003316</name>
</gene>
<comment type="caution">
    <text evidence="9">The sequence shown here is derived from an EMBL/GenBank/DDBJ whole genome shotgun (WGS) entry which is preliminary data.</text>
</comment>
<dbReference type="InterPro" id="IPR051991">
    <property type="entry name" value="Mitoribosomal_protein_bL32"/>
</dbReference>
<comment type="similarity">
    <text evidence="2">Belongs to the bacterial ribosomal protein bL32 family.</text>
</comment>
<keyword evidence="4 9" id="KW-0689">Ribosomal protein</keyword>
<organism evidence="9 11">
    <name type="scientific">Geotrichum candidum</name>
    <name type="common">Oospora lactis</name>
    <name type="synonym">Dipodascus geotrichum</name>
    <dbReference type="NCBI Taxonomy" id="1173061"/>
    <lineage>
        <taxon>Eukaryota</taxon>
        <taxon>Fungi</taxon>
        <taxon>Dikarya</taxon>
        <taxon>Ascomycota</taxon>
        <taxon>Saccharomycotina</taxon>
        <taxon>Dipodascomycetes</taxon>
        <taxon>Dipodascales</taxon>
        <taxon>Dipodascaceae</taxon>
        <taxon>Geotrichum</taxon>
    </lineage>
</organism>
<dbReference type="GO" id="GO:0003735">
    <property type="term" value="F:structural constituent of ribosome"/>
    <property type="evidence" value="ECO:0007669"/>
    <property type="project" value="InterPro"/>
</dbReference>
<reference evidence="10" key="2">
    <citation type="journal article" date="2020" name="Front. Microbiol.">
        <title>Phenotypic and Genetic Characterization of the Cheese Ripening Yeast Geotrichum candidum.</title>
        <authorList>
            <person name="Perkins V."/>
            <person name="Vignola S."/>
            <person name="Lessard M.H."/>
            <person name="Plante P.L."/>
            <person name="Corbeil J."/>
            <person name="Dugat-Bony E."/>
            <person name="Frenette M."/>
            <person name="Labrie S."/>
        </authorList>
    </citation>
    <scope>NUCLEOTIDE SEQUENCE</scope>
    <source>
        <strain evidence="10">LMA-70</strain>
    </source>
</reference>
<evidence type="ECO:0000256" key="5">
    <source>
        <dbReference type="ARBA" id="ARBA00023128"/>
    </source>
</evidence>
<evidence type="ECO:0000256" key="3">
    <source>
        <dbReference type="ARBA" id="ARBA00022946"/>
    </source>
</evidence>
<proteinExistence type="inferred from homology"/>
<evidence type="ECO:0000313" key="9">
    <source>
        <dbReference type="EMBL" id="CDO53342.1"/>
    </source>
</evidence>
<keyword evidence="3" id="KW-0809">Transit peptide</keyword>
<keyword evidence="5" id="KW-0496">Mitochondrion</keyword>
<protein>
    <recommendedName>
        <fullName evidence="7">Large ribosomal subunit protein bL32m</fullName>
    </recommendedName>
</protein>
<evidence type="ECO:0000256" key="1">
    <source>
        <dbReference type="ARBA" id="ARBA00004173"/>
    </source>
</evidence>
<evidence type="ECO:0000256" key="2">
    <source>
        <dbReference type="ARBA" id="ARBA00008560"/>
    </source>
</evidence>
<name>A0A0J9X7C3_GEOCN</name>
<evidence type="ECO:0000313" key="10">
    <source>
        <dbReference type="EMBL" id="KAF5098582.1"/>
    </source>
</evidence>
<dbReference type="EMBL" id="CCBN010000005">
    <property type="protein sequence ID" value="CDO53342.1"/>
    <property type="molecule type" value="Genomic_DNA"/>
</dbReference>
<accession>A0A0J9X7C3</accession>
<evidence type="ECO:0000256" key="7">
    <source>
        <dbReference type="ARBA" id="ARBA00039935"/>
    </source>
</evidence>
<keyword evidence="11" id="KW-1185">Reference proteome</keyword>
<reference evidence="9 11" key="1">
    <citation type="submission" date="2014-03" db="EMBL/GenBank/DDBJ databases">
        <authorList>
            <person name="Casaregola S."/>
        </authorList>
    </citation>
    <scope>NUCLEOTIDE SEQUENCE [LARGE SCALE GENOMIC DNA]</scope>
    <source>
        <strain evidence="9 11">CLIB 918</strain>
    </source>
</reference>
<dbReference type="EMBL" id="QQZK01000071">
    <property type="protein sequence ID" value="KAF5098582.1"/>
    <property type="molecule type" value="Genomic_DNA"/>
</dbReference>
<dbReference type="OrthoDB" id="2014905at2759"/>
<dbReference type="Pfam" id="PF01783">
    <property type="entry name" value="Ribosomal_L32p"/>
    <property type="match status" value="1"/>
</dbReference>
<dbReference type="InterPro" id="IPR011332">
    <property type="entry name" value="Ribosomal_zn-bd"/>
</dbReference>
<dbReference type="NCBIfam" id="TIGR01031">
    <property type="entry name" value="rpmF_bact"/>
    <property type="match status" value="1"/>
</dbReference>
<comment type="subcellular location">
    <subcellularLocation>
        <location evidence="1">Mitochondrion</location>
    </subcellularLocation>
</comment>
<dbReference type="GO" id="GO:0006412">
    <property type="term" value="P:translation"/>
    <property type="evidence" value="ECO:0007669"/>
    <property type="project" value="InterPro"/>
</dbReference>
<dbReference type="GO" id="GO:0005762">
    <property type="term" value="C:mitochondrial large ribosomal subunit"/>
    <property type="evidence" value="ECO:0007669"/>
    <property type="project" value="TreeGrafter"/>
</dbReference>
<feature type="region of interest" description="Disordered" evidence="8">
    <location>
        <begin position="35"/>
        <end position="65"/>
    </location>
</feature>
<dbReference type="Proteomes" id="UP000750522">
    <property type="component" value="Unassembled WGS sequence"/>
</dbReference>